<organism evidence="2 3">
    <name type="scientific">Actinoallomurus acaciae</name>
    <dbReference type="NCBI Taxonomy" id="502577"/>
    <lineage>
        <taxon>Bacteria</taxon>
        <taxon>Bacillati</taxon>
        <taxon>Actinomycetota</taxon>
        <taxon>Actinomycetes</taxon>
        <taxon>Streptosporangiales</taxon>
        <taxon>Thermomonosporaceae</taxon>
        <taxon>Actinoallomurus</taxon>
    </lineage>
</organism>
<feature type="signal peptide" evidence="1">
    <location>
        <begin position="1"/>
        <end position="32"/>
    </location>
</feature>
<comment type="caution">
    <text evidence="2">The sequence shown here is derived from an EMBL/GenBank/DDBJ whole genome shotgun (WGS) entry which is preliminary data.</text>
</comment>
<accession>A0ABV5YVK1</accession>
<reference evidence="2 3" key="1">
    <citation type="submission" date="2024-09" db="EMBL/GenBank/DDBJ databases">
        <authorList>
            <person name="Sun Q."/>
            <person name="Mori K."/>
        </authorList>
    </citation>
    <scope>NUCLEOTIDE SEQUENCE [LARGE SCALE GENOMIC DNA]</scope>
    <source>
        <strain evidence="2 3">TBRC 0563</strain>
    </source>
</reference>
<gene>
    <name evidence="2" type="ORF">ACFFNX_43895</name>
</gene>
<name>A0ABV5YVK1_9ACTN</name>
<dbReference type="RefSeq" id="WP_378212189.1">
    <property type="nucleotide sequence ID" value="NZ_JBHLZP010000638.1"/>
</dbReference>
<evidence type="ECO:0000313" key="3">
    <source>
        <dbReference type="Proteomes" id="UP001589627"/>
    </source>
</evidence>
<sequence length="77" mass="8443">MRISRHIGIAVSSLAFAGATVATLGAATPASAQTASIAPRHAVTSYSIVDRHRRWRHGGYTYYTYDYYWSSCCCCCC</sequence>
<proteinExistence type="predicted"/>
<evidence type="ECO:0000256" key="1">
    <source>
        <dbReference type="SAM" id="SignalP"/>
    </source>
</evidence>
<protein>
    <submittedName>
        <fullName evidence="2">Uncharacterized protein</fullName>
    </submittedName>
</protein>
<dbReference type="EMBL" id="JBHLZP010000638">
    <property type="protein sequence ID" value="MFB9839111.1"/>
    <property type="molecule type" value="Genomic_DNA"/>
</dbReference>
<evidence type="ECO:0000313" key="2">
    <source>
        <dbReference type="EMBL" id="MFB9839111.1"/>
    </source>
</evidence>
<feature type="chain" id="PRO_5046751420" evidence="1">
    <location>
        <begin position="33"/>
        <end position="77"/>
    </location>
</feature>
<keyword evidence="1" id="KW-0732">Signal</keyword>
<dbReference type="Proteomes" id="UP001589627">
    <property type="component" value="Unassembled WGS sequence"/>
</dbReference>
<keyword evidence="3" id="KW-1185">Reference proteome</keyword>